<dbReference type="AlphaFoldDB" id="A0A024THP1"/>
<reference evidence="1" key="1">
    <citation type="submission" date="2013-12" db="EMBL/GenBank/DDBJ databases">
        <title>The Genome Sequence of Aphanomyces invadans NJM9701.</title>
        <authorList>
            <consortium name="The Broad Institute Genomics Platform"/>
            <person name="Russ C."/>
            <person name="Tyler B."/>
            <person name="van West P."/>
            <person name="Dieguez-Uribeondo J."/>
            <person name="Young S.K."/>
            <person name="Zeng Q."/>
            <person name="Gargeya S."/>
            <person name="Fitzgerald M."/>
            <person name="Abouelleil A."/>
            <person name="Alvarado L."/>
            <person name="Chapman S.B."/>
            <person name="Gainer-Dewar J."/>
            <person name="Goldberg J."/>
            <person name="Griggs A."/>
            <person name="Gujja S."/>
            <person name="Hansen M."/>
            <person name="Howarth C."/>
            <person name="Imamovic A."/>
            <person name="Ireland A."/>
            <person name="Larimer J."/>
            <person name="McCowan C."/>
            <person name="Murphy C."/>
            <person name="Pearson M."/>
            <person name="Poon T.W."/>
            <person name="Priest M."/>
            <person name="Roberts A."/>
            <person name="Saif S."/>
            <person name="Shea T."/>
            <person name="Sykes S."/>
            <person name="Wortman J."/>
            <person name="Nusbaum C."/>
            <person name="Birren B."/>
        </authorList>
    </citation>
    <scope>NUCLEOTIDE SEQUENCE [LARGE SCALE GENOMIC DNA]</scope>
    <source>
        <strain evidence="1">NJM9701</strain>
    </source>
</reference>
<dbReference type="eggNOG" id="ENOG502S413">
    <property type="taxonomic scope" value="Eukaryota"/>
</dbReference>
<reference evidence="2 3" key="2">
    <citation type="submission" date="2018-08" db="EMBL/GenBank/DDBJ databases">
        <title>Aphanomyces genome sequencing and annotation.</title>
        <authorList>
            <person name="Minardi D."/>
            <person name="Oidtmann B."/>
            <person name="Van Der Giezen M."/>
            <person name="Studholme D.J."/>
        </authorList>
    </citation>
    <scope>NUCLEOTIDE SEQUENCE [LARGE SCALE GENOMIC DNA]</scope>
    <source>
        <strain evidence="2 3">NJM0002</strain>
    </source>
</reference>
<dbReference type="EMBL" id="QUSY01000916">
    <property type="protein sequence ID" value="RHY26766.1"/>
    <property type="molecule type" value="Genomic_DNA"/>
</dbReference>
<evidence type="ECO:0000313" key="1">
    <source>
        <dbReference type="EMBL" id="ETV93499.1"/>
    </source>
</evidence>
<dbReference type="Proteomes" id="UP000285060">
    <property type="component" value="Unassembled WGS sequence"/>
</dbReference>
<evidence type="ECO:0000313" key="3">
    <source>
        <dbReference type="Proteomes" id="UP000285060"/>
    </source>
</evidence>
<evidence type="ECO:0000313" key="2">
    <source>
        <dbReference type="EMBL" id="RHY26766.1"/>
    </source>
</evidence>
<protein>
    <submittedName>
        <fullName evidence="1">Uncharacterized protein</fullName>
    </submittedName>
</protein>
<organism evidence="1">
    <name type="scientific">Aphanomyces invadans</name>
    <dbReference type="NCBI Taxonomy" id="157072"/>
    <lineage>
        <taxon>Eukaryota</taxon>
        <taxon>Sar</taxon>
        <taxon>Stramenopiles</taxon>
        <taxon>Oomycota</taxon>
        <taxon>Saprolegniomycetes</taxon>
        <taxon>Saprolegniales</taxon>
        <taxon>Verrucalvaceae</taxon>
        <taxon>Aphanomyces</taxon>
    </lineage>
</organism>
<accession>A0A024THP1</accession>
<keyword evidence="3" id="KW-1185">Reference proteome</keyword>
<name>A0A024THP1_9STRA</name>
<dbReference type="VEuPathDB" id="FungiDB:H310_12543"/>
<gene>
    <name evidence="2" type="ORF">DYB32_007320</name>
    <name evidence="1" type="ORF">H310_12543</name>
</gene>
<dbReference type="EMBL" id="KI913991">
    <property type="protein sequence ID" value="ETV93499.1"/>
    <property type="molecule type" value="Genomic_DNA"/>
</dbReference>
<dbReference type="RefSeq" id="XP_008877841.1">
    <property type="nucleotide sequence ID" value="XM_008879619.1"/>
</dbReference>
<dbReference type="GeneID" id="20089593"/>
<proteinExistence type="predicted"/>
<sequence length="169" mass="18541">MSKQNKHSGGGSNILRGGKRSYECGTLIGNFVEEAYRPGVVKSRGFTSSMYTTSTQLQQAGVVVKPSFGPALKNDLNPRYDYTNIVGPDTLNAPSSWVPASKTCEFHPRELKTATMSGPELEAYRQKWSKEQEGIKQLRFNTESIASQGGIVASQFKPRHLLHDNGSTS</sequence>